<dbReference type="PANTHER" id="PTHR43075">
    <property type="entry name" value="FORMATE LYASE ACTIVATING ENZYME, PUTATIVE (AFU_ORTHOLOGUE AFUA_2G15630)-RELATED"/>
    <property type="match status" value="1"/>
</dbReference>
<protein>
    <submittedName>
        <fullName evidence="7">Radical SAM protein</fullName>
    </submittedName>
</protein>
<feature type="binding site" evidence="5">
    <location>
        <position position="62"/>
    </location>
    <ligand>
        <name>[4Fe-4S] cluster</name>
        <dbReference type="ChEBI" id="CHEBI:49883"/>
        <note>4Fe-4S-S-AdoMet</note>
    </ligand>
</feature>
<accession>A0A939BE68</accession>
<evidence type="ECO:0000259" key="6">
    <source>
        <dbReference type="Pfam" id="PF04055"/>
    </source>
</evidence>
<keyword evidence="3 5" id="KW-0408">Iron</keyword>
<comment type="cofactor">
    <cofactor evidence="5">
        <name>[4Fe-4S] cluster</name>
        <dbReference type="ChEBI" id="CHEBI:49883"/>
    </cofactor>
    <text evidence="5">Binds 1 [4Fe-4S] cluster. The cluster is coordinated with 3 cysteines and an exchangeable S-adenosyl-L-methionine.</text>
</comment>
<evidence type="ECO:0000313" key="8">
    <source>
        <dbReference type="Proteomes" id="UP000774750"/>
    </source>
</evidence>
<dbReference type="Pfam" id="PF04055">
    <property type="entry name" value="Radical_SAM"/>
    <property type="match status" value="1"/>
</dbReference>
<evidence type="ECO:0000256" key="3">
    <source>
        <dbReference type="ARBA" id="ARBA00023004"/>
    </source>
</evidence>
<dbReference type="GO" id="GO:0051536">
    <property type="term" value="F:iron-sulfur cluster binding"/>
    <property type="evidence" value="ECO:0007669"/>
    <property type="project" value="UniProtKB-KW"/>
</dbReference>
<dbReference type="RefSeq" id="WP_204444974.1">
    <property type="nucleotide sequence ID" value="NZ_JACJKY010000004.1"/>
</dbReference>
<keyword evidence="1 5" id="KW-0949">S-adenosyl-L-methionine</keyword>
<gene>
    <name evidence="7" type="ORF">H6A12_03940</name>
</gene>
<dbReference type="Gene3D" id="3.20.20.70">
    <property type="entry name" value="Aldolase class I"/>
    <property type="match status" value="1"/>
</dbReference>
<feature type="binding site" evidence="5">
    <location>
        <position position="66"/>
    </location>
    <ligand>
        <name>[4Fe-4S] cluster</name>
        <dbReference type="ChEBI" id="CHEBI:49883"/>
        <note>4Fe-4S-S-AdoMet</note>
    </ligand>
</feature>
<dbReference type="AlphaFoldDB" id="A0A939BE68"/>
<dbReference type="Proteomes" id="UP000774750">
    <property type="component" value="Unassembled WGS sequence"/>
</dbReference>
<dbReference type="InterPro" id="IPR007197">
    <property type="entry name" value="rSAM"/>
</dbReference>
<dbReference type="PIRSF" id="PIRSF004869">
    <property type="entry name" value="PflX_prd"/>
    <property type="match status" value="1"/>
</dbReference>
<dbReference type="SUPFAM" id="SSF102114">
    <property type="entry name" value="Radical SAM enzymes"/>
    <property type="match status" value="1"/>
</dbReference>
<name>A0A939BE68_9FIRM</name>
<dbReference type="CDD" id="cd01335">
    <property type="entry name" value="Radical_SAM"/>
    <property type="match status" value="1"/>
</dbReference>
<evidence type="ECO:0000256" key="4">
    <source>
        <dbReference type="ARBA" id="ARBA00023014"/>
    </source>
</evidence>
<dbReference type="SFLD" id="SFLDS00029">
    <property type="entry name" value="Radical_SAM"/>
    <property type="match status" value="1"/>
</dbReference>
<evidence type="ECO:0000313" key="7">
    <source>
        <dbReference type="EMBL" id="MBM6920308.1"/>
    </source>
</evidence>
<evidence type="ECO:0000256" key="1">
    <source>
        <dbReference type="ARBA" id="ARBA00022691"/>
    </source>
</evidence>
<reference evidence="7" key="2">
    <citation type="journal article" date="2021" name="Sci. Rep.">
        <title>The distribution of antibiotic resistance genes in chicken gut microbiota commensals.</title>
        <authorList>
            <person name="Juricova H."/>
            <person name="Matiasovicova J."/>
            <person name="Kubasova T."/>
            <person name="Cejkova D."/>
            <person name="Rychlik I."/>
        </authorList>
    </citation>
    <scope>NUCLEOTIDE SEQUENCE</scope>
    <source>
        <strain evidence="7">An559</strain>
    </source>
</reference>
<proteinExistence type="predicted"/>
<reference evidence="7" key="1">
    <citation type="submission" date="2020-08" db="EMBL/GenBank/DDBJ databases">
        <authorList>
            <person name="Cejkova D."/>
            <person name="Kubasova T."/>
            <person name="Jahodarova E."/>
            <person name="Rychlik I."/>
        </authorList>
    </citation>
    <scope>NUCLEOTIDE SEQUENCE</scope>
    <source>
        <strain evidence="7">An559</strain>
    </source>
</reference>
<dbReference type="GO" id="GO:0003824">
    <property type="term" value="F:catalytic activity"/>
    <property type="evidence" value="ECO:0007669"/>
    <property type="project" value="InterPro"/>
</dbReference>
<dbReference type="EMBL" id="JACJKY010000004">
    <property type="protein sequence ID" value="MBM6920308.1"/>
    <property type="molecule type" value="Genomic_DNA"/>
</dbReference>
<keyword evidence="4 5" id="KW-0411">Iron-sulfur</keyword>
<organism evidence="7 8">
    <name type="scientific">Merdimmobilis hominis</name>
    <dbReference type="NCBI Taxonomy" id="2897707"/>
    <lineage>
        <taxon>Bacteria</taxon>
        <taxon>Bacillati</taxon>
        <taxon>Bacillota</taxon>
        <taxon>Clostridia</taxon>
        <taxon>Eubacteriales</taxon>
        <taxon>Oscillospiraceae</taxon>
        <taxon>Merdimmobilis</taxon>
    </lineage>
</organism>
<feature type="domain" description="Radical SAM core" evidence="6">
    <location>
        <begin position="57"/>
        <end position="182"/>
    </location>
</feature>
<comment type="caution">
    <text evidence="7">The sequence shown here is derived from an EMBL/GenBank/DDBJ whole genome shotgun (WGS) entry which is preliminary data.</text>
</comment>
<keyword evidence="2 5" id="KW-0479">Metal-binding</keyword>
<feature type="binding site" evidence="5">
    <location>
        <position position="69"/>
    </location>
    <ligand>
        <name>[4Fe-4S] cluster</name>
        <dbReference type="ChEBI" id="CHEBI:49883"/>
        <note>4Fe-4S-S-AdoMet</note>
    </ligand>
</feature>
<keyword evidence="8" id="KW-1185">Reference proteome</keyword>
<dbReference type="InterPro" id="IPR016431">
    <property type="entry name" value="Pyrv-formate_lyase-activ_prd"/>
</dbReference>
<dbReference type="InterPro" id="IPR040085">
    <property type="entry name" value="MJ0674-like"/>
</dbReference>
<dbReference type="SFLD" id="SFLDG01099">
    <property type="entry name" value="Uncharacterised_Radical_SAM_Su"/>
    <property type="match status" value="1"/>
</dbReference>
<sequence length="301" mass="33710">MTDAYRRCTLCPRMCGVDRTAGQMGVCGMTDTLMVGRAALHFWEEPCLSGSRGSGTVFFSGCNLRCVFCQNYALSTVHDGVAITAERLGEIFLELEAQGAHNVNLVTPTHYVPHIIKAINYAYSHHISIPFVYNCGGYESVETLKMLDGLIDIYLPDCKYDHPDYAARYSSARDYPEVARAAIAEMVRQCTPIEWDNDGMMRRGVIVRHLMLPGRMSETKEILRDLYDAYGDQIFISLMNQYTPLPHCSAFPELCRTITAEEYDEAVSFAQRIGIQNAFIQEGGTQKESFIPLFDGTGCVK</sequence>
<evidence type="ECO:0000256" key="5">
    <source>
        <dbReference type="PIRSR" id="PIRSR004869-50"/>
    </source>
</evidence>
<dbReference type="InterPro" id="IPR013785">
    <property type="entry name" value="Aldolase_TIM"/>
</dbReference>
<dbReference type="GO" id="GO:0046872">
    <property type="term" value="F:metal ion binding"/>
    <property type="evidence" value="ECO:0007669"/>
    <property type="project" value="UniProtKB-KW"/>
</dbReference>
<dbReference type="PANTHER" id="PTHR43075:SF1">
    <property type="entry name" value="FORMATE LYASE ACTIVATING ENZYME, PUTATIVE (AFU_ORTHOLOGUE AFUA_2G15630)-RELATED"/>
    <property type="match status" value="1"/>
</dbReference>
<evidence type="ECO:0000256" key="2">
    <source>
        <dbReference type="ARBA" id="ARBA00022723"/>
    </source>
</evidence>
<dbReference type="InterPro" id="IPR058240">
    <property type="entry name" value="rSAM_sf"/>
</dbReference>